<dbReference type="SUPFAM" id="SSF48452">
    <property type="entry name" value="TPR-like"/>
    <property type="match status" value="1"/>
</dbReference>
<proteinExistence type="predicted"/>
<evidence type="ECO:0000256" key="2">
    <source>
        <dbReference type="ARBA" id="ARBA00022803"/>
    </source>
</evidence>
<dbReference type="PROSITE" id="PS51257">
    <property type="entry name" value="PROKAR_LIPOPROTEIN"/>
    <property type="match status" value="1"/>
</dbReference>
<dbReference type="RefSeq" id="WP_149610679.1">
    <property type="nucleotide sequence ID" value="NZ_VTUX01000003.1"/>
</dbReference>
<feature type="repeat" description="TPR" evidence="3">
    <location>
        <begin position="79"/>
        <end position="112"/>
    </location>
</feature>
<dbReference type="PROSITE" id="PS50005">
    <property type="entry name" value="TPR"/>
    <property type="match status" value="2"/>
</dbReference>
<feature type="chain" id="PRO_5022828794" evidence="4">
    <location>
        <begin position="30"/>
        <end position="207"/>
    </location>
</feature>
<evidence type="ECO:0000256" key="4">
    <source>
        <dbReference type="SAM" id="SignalP"/>
    </source>
</evidence>
<dbReference type="Gene3D" id="1.25.40.10">
    <property type="entry name" value="Tetratricopeptide repeat domain"/>
    <property type="match status" value="1"/>
</dbReference>
<evidence type="ECO:0000313" key="5">
    <source>
        <dbReference type="EMBL" id="KAA1192387.1"/>
    </source>
</evidence>
<dbReference type="InterPro" id="IPR051685">
    <property type="entry name" value="Ycf3/AcsC/BcsC/TPR_MFPF"/>
</dbReference>
<keyword evidence="2 3" id="KW-0802">TPR repeat</keyword>
<dbReference type="InterPro" id="IPR011990">
    <property type="entry name" value="TPR-like_helical_dom_sf"/>
</dbReference>
<reference evidence="5 6" key="1">
    <citation type="submission" date="2019-09" db="EMBL/GenBank/DDBJ databases">
        <authorList>
            <person name="Chen X.-Y."/>
        </authorList>
    </citation>
    <scope>NUCLEOTIDE SEQUENCE [LARGE SCALE GENOMIC DNA]</scope>
    <source>
        <strain evidence="5 6">NY5</strain>
    </source>
</reference>
<dbReference type="InterPro" id="IPR019734">
    <property type="entry name" value="TPR_rpt"/>
</dbReference>
<name>A0A5B0X1E3_9GAMM</name>
<dbReference type="AlphaFoldDB" id="A0A5B0X1E3"/>
<keyword evidence="6" id="KW-1185">Reference proteome</keyword>
<feature type="repeat" description="TPR" evidence="3">
    <location>
        <begin position="113"/>
        <end position="146"/>
    </location>
</feature>
<feature type="signal peptide" evidence="4">
    <location>
        <begin position="1"/>
        <end position="29"/>
    </location>
</feature>
<keyword evidence="1" id="KW-0677">Repeat</keyword>
<organism evidence="5 6">
    <name type="scientific">Pseudohalioglobus sediminis</name>
    <dbReference type="NCBI Taxonomy" id="2606449"/>
    <lineage>
        <taxon>Bacteria</taxon>
        <taxon>Pseudomonadati</taxon>
        <taxon>Pseudomonadota</taxon>
        <taxon>Gammaproteobacteria</taxon>
        <taxon>Cellvibrionales</taxon>
        <taxon>Halieaceae</taxon>
        <taxon>Pseudohalioglobus</taxon>
    </lineage>
</organism>
<gene>
    <name evidence="5" type="ORF">F0M18_06840</name>
</gene>
<dbReference type="Pfam" id="PF13431">
    <property type="entry name" value="TPR_17"/>
    <property type="match status" value="1"/>
</dbReference>
<evidence type="ECO:0000256" key="1">
    <source>
        <dbReference type="ARBA" id="ARBA00022737"/>
    </source>
</evidence>
<dbReference type="SMART" id="SM00028">
    <property type="entry name" value="TPR"/>
    <property type="match status" value="2"/>
</dbReference>
<accession>A0A5B0X1E3</accession>
<dbReference type="PANTHER" id="PTHR44943">
    <property type="entry name" value="CELLULOSE SYNTHASE OPERON PROTEIN C"/>
    <property type="match status" value="1"/>
</dbReference>
<dbReference type="EMBL" id="VTUX01000003">
    <property type="protein sequence ID" value="KAA1192387.1"/>
    <property type="molecule type" value="Genomic_DNA"/>
</dbReference>
<evidence type="ECO:0000313" key="6">
    <source>
        <dbReference type="Proteomes" id="UP000323708"/>
    </source>
</evidence>
<protein>
    <submittedName>
        <fullName evidence="5">Tetratricopeptide repeat protein</fullName>
    </submittedName>
</protein>
<comment type="caution">
    <text evidence="5">The sequence shown here is derived from an EMBL/GenBank/DDBJ whole genome shotgun (WGS) entry which is preliminary data.</text>
</comment>
<dbReference type="Proteomes" id="UP000323708">
    <property type="component" value="Unassembled WGS sequence"/>
</dbReference>
<sequence>MLLRTCHVAAISVALLLGGCAGMSAPFTASTVDAPSLPEPVPEKARIRFEFGLDAMQAGRWDEALSLMESVWQDYPEFSGPALNAALVYQQQQQPQLAEEWYQRALDANPDNVDARNAYAVFLRETGRYREAREQYAAALEVAPAHALTHYNLGILCDIYLGEKTAALDHFSQYQQLSAVEDRRVSAWIADLQRQVGRDGQPDGGAS</sequence>
<dbReference type="PANTHER" id="PTHR44943:SF8">
    <property type="entry name" value="TPR REPEAT-CONTAINING PROTEIN MJ0263"/>
    <property type="match status" value="1"/>
</dbReference>
<keyword evidence="4" id="KW-0732">Signal</keyword>
<evidence type="ECO:0000256" key="3">
    <source>
        <dbReference type="PROSITE-ProRule" id="PRU00339"/>
    </source>
</evidence>